<dbReference type="AlphaFoldDB" id="A0A5A7R605"/>
<name>A0A5A7R605_STRAF</name>
<gene>
    <name evidence="5" type="ORF">STAS_29184</name>
</gene>
<dbReference type="GO" id="GO:0006412">
    <property type="term" value="P:translation"/>
    <property type="evidence" value="ECO:0007669"/>
    <property type="project" value="InterPro"/>
</dbReference>
<dbReference type="Gene3D" id="3.30.1550.10">
    <property type="entry name" value="Ribosomal protein L11/L12, N-terminal domain"/>
    <property type="match status" value="1"/>
</dbReference>
<protein>
    <submittedName>
        <fullName evidence="5">60S ribosomal protein L12</fullName>
    </submittedName>
</protein>
<reference evidence="6" key="1">
    <citation type="journal article" date="2019" name="Curr. Biol.">
        <title>Genome Sequence of Striga asiatica Provides Insight into the Evolution of Plant Parasitism.</title>
        <authorList>
            <person name="Yoshida S."/>
            <person name="Kim S."/>
            <person name="Wafula E.K."/>
            <person name="Tanskanen J."/>
            <person name="Kim Y.M."/>
            <person name="Honaas L."/>
            <person name="Yang Z."/>
            <person name="Spallek T."/>
            <person name="Conn C.E."/>
            <person name="Ichihashi Y."/>
            <person name="Cheong K."/>
            <person name="Cui S."/>
            <person name="Der J.P."/>
            <person name="Gundlach H."/>
            <person name="Jiao Y."/>
            <person name="Hori C."/>
            <person name="Ishida J.K."/>
            <person name="Kasahara H."/>
            <person name="Kiba T."/>
            <person name="Kim M.S."/>
            <person name="Koo N."/>
            <person name="Laohavisit A."/>
            <person name="Lee Y.H."/>
            <person name="Lumba S."/>
            <person name="McCourt P."/>
            <person name="Mortimer J.C."/>
            <person name="Mutuku J.M."/>
            <person name="Nomura T."/>
            <person name="Sasaki-Sekimoto Y."/>
            <person name="Seto Y."/>
            <person name="Wang Y."/>
            <person name="Wakatake T."/>
            <person name="Sakakibara H."/>
            <person name="Demura T."/>
            <person name="Yamaguchi S."/>
            <person name="Yoneyama K."/>
            <person name="Manabe R.I."/>
            <person name="Nelson D.C."/>
            <person name="Schulman A.H."/>
            <person name="Timko M.P."/>
            <person name="dePamphilis C.W."/>
            <person name="Choi D."/>
            <person name="Shirasu K."/>
        </authorList>
    </citation>
    <scope>NUCLEOTIDE SEQUENCE [LARGE SCALE GENOMIC DNA]</scope>
    <source>
        <strain evidence="6">cv. UVA1</strain>
    </source>
</reference>
<evidence type="ECO:0000259" key="4">
    <source>
        <dbReference type="Pfam" id="PF03946"/>
    </source>
</evidence>
<dbReference type="GO" id="GO:0070180">
    <property type="term" value="F:large ribosomal subunit rRNA binding"/>
    <property type="evidence" value="ECO:0007669"/>
    <property type="project" value="TreeGrafter"/>
</dbReference>
<evidence type="ECO:0000256" key="3">
    <source>
        <dbReference type="ARBA" id="ARBA00023274"/>
    </source>
</evidence>
<dbReference type="GO" id="GO:0022625">
    <property type="term" value="C:cytosolic large ribosomal subunit"/>
    <property type="evidence" value="ECO:0007669"/>
    <property type="project" value="TreeGrafter"/>
</dbReference>
<sequence>MTSFRDLYKTRLFGAIYVHSGDADFTPSTVARSPNTNHFRLTTSSKFDPSQVVDVFVCITSSEVGAVSYLAPRIGPLGLSLKKINKDITKETVRDMKGLRVIVNLTVQNR</sequence>
<keyword evidence="3" id="KW-0687">Ribonucleoprotein</keyword>
<dbReference type="InterPro" id="IPR036796">
    <property type="entry name" value="Ribosomal_uL11_N_sf"/>
</dbReference>
<evidence type="ECO:0000256" key="1">
    <source>
        <dbReference type="ARBA" id="ARBA00010537"/>
    </source>
</evidence>
<dbReference type="InterPro" id="IPR000911">
    <property type="entry name" value="Ribosomal_uL11"/>
</dbReference>
<evidence type="ECO:0000256" key="2">
    <source>
        <dbReference type="ARBA" id="ARBA00022980"/>
    </source>
</evidence>
<dbReference type="InterPro" id="IPR020784">
    <property type="entry name" value="Ribosomal_uL11_N"/>
</dbReference>
<dbReference type="PANTHER" id="PTHR11661">
    <property type="entry name" value="60S RIBOSOMAL PROTEIN L12"/>
    <property type="match status" value="1"/>
</dbReference>
<dbReference type="SUPFAM" id="SSF54747">
    <property type="entry name" value="Ribosomal L11/L12e N-terminal domain"/>
    <property type="match status" value="1"/>
</dbReference>
<dbReference type="GO" id="GO:0003735">
    <property type="term" value="F:structural constituent of ribosome"/>
    <property type="evidence" value="ECO:0007669"/>
    <property type="project" value="InterPro"/>
</dbReference>
<keyword evidence="6" id="KW-1185">Reference proteome</keyword>
<comment type="similarity">
    <text evidence="1">Belongs to the universal ribosomal protein uL11 family.</text>
</comment>
<organism evidence="5 6">
    <name type="scientific">Striga asiatica</name>
    <name type="common">Asiatic witchweed</name>
    <name type="synonym">Buchnera asiatica</name>
    <dbReference type="NCBI Taxonomy" id="4170"/>
    <lineage>
        <taxon>Eukaryota</taxon>
        <taxon>Viridiplantae</taxon>
        <taxon>Streptophyta</taxon>
        <taxon>Embryophyta</taxon>
        <taxon>Tracheophyta</taxon>
        <taxon>Spermatophyta</taxon>
        <taxon>Magnoliopsida</taxon>
        <taxon>eudicotyledons</taxon>
        <taxon>Gunneridae</taxon>
        <taxon>Pentapetalae</taxon>
        <taxon>asterids</taxon>
        <taxon>lamiids</taxon>
        <taxon>Lamiales</taxon>
        <taxon>Orobanchaceae</taxon>
        <taxon>Buchnereae</taxon>
        <taxon>Striga</taxon>
    </lineage>
</organism>
<dbReference type="OrthoDB" id="10250051at2759"/>
<feature type="domain" description="Large ribosomal subunit protein uL11 N-terminal" evidence="4">
    <location>
        <begin position="59"/>
        <end position="110"/>
    </location>
</feature>
<accession>A0A5A7R605</accession>
<dbReference type="Pfam" id="PF03946">
    <property type="entry name" value="Ribosomal_L11_N"/>
    <property type="match status" value="1"/>
</dbReference>
<dbReference type="EMBL" id="BKCP01009848">
    <property type="protein sequence ID" value="GER51774.1"/>
    <property type="molecule type" value="Genomic_DNA"/>
</dbReference>
<keyword evidence="2 5" id="KW-0689">Ribosomal protein</keyword>
<evidence type="ECO:0000313" key="5">
    <source>
        <dbReference type="EMBL" id="GER51774.1"/>
    </source>
</evidence>
<dbReference type="Proteomes" id="UP000325081">
    <property type="component" value="Unassembled WGS sequence"/>
</dbReference>
<proteinExistence type="inferred from homology"/>
<evidence type="ECO:0000313" key="6">
    <source>
        <dbReference type="Proteomes" id="UP000325081"/>
    </source>
</evidence>
<dbReference type="PANTHER" id="PTHR11661:SF2">
    <property type="entry name" value="LARGE RIBOSOMAL SUBUNIT PROTEIN UL11"/>
    <property type="match status" value="1"/>
</dbReference>
<comment type="caution">
    <text evidence="5">The sequence shown here is derived from an EMBL/GenBank/DDBJ whole genome shotgun (WGS) entry which is preliminary data.</text>
</comment>